<proteinExistence type="predicted"/>
<dbReference type="GO" id="GO:0051607">
    <property type="term" value="P:defense response to virus"/>
    <property type="evidence" value="ECO:0007669"/>
    <property type="project" value="UniProtKB-KW"/>
</dbReference>
<gene>
    <name evidence="3" type="ORF">B1B_01332</name>
</gene>
<protein>
    <submittedName>
        <fullName evidence="3">CRISPR-associated RAMP Cmr6 family protein</fullName>
    </submittedName>
</protein>
<keyword evidence="1" id="KW-0051">Antiviral defense</keyword>
<sequence>MTESKSGVAVPWYVGDKFKEAPPGHRYLLYLPFWESDWNPKKGEKQQVLKSLGAIRDCPSASKVMHALAERQRAIGKAVRALVIEAVSTSPFVTGLGWGHPNDNGFAFLNPYGLPYLAASGVKGVLRRATEELALFEPSAGITLLDVWWLFGFEGASGDIWKSDGPWADAFVRHKSKLLERPDLPLFLGKLGVKTDRTVLFAIEEVQRKRHDLQYRGALRFFDVMPEVSGDGMDVDIMNPHYVEYYQGKSTPHDADNPVPIFFMVVPPESTFTFVVDCPLEHQLPEGLRDGWRDMVRASFDHAFDWLGFGAKTAVGYGVIQPDQAQQEKYEAREREADETRRKAIEREAELATLSPIDRRIREFLDARCDKNQSEIAALIGAVKQGHWHGEERTAVAIWLRTAMQRNKKWKESSCRKNPAKDHDYQDTLLIKEWLNG</sequence>
<dbReference type="PANTHER" id="PTHR39965">
    <property type="entry name" value="CRISPR SYSTEM CMR SUBUNIT CMR6"/>
    <property type="match status" value="1"/>
</dbReference>
<name>T1C4M9_9ZZZZ</name>
<reference evidence="3" key="2">
    <citation type="journal article" date="2014" name="ISME J.">
        <title>Microbial stratification in low pH oxic and suboxic macroscopic growths along an acid mine drainage.</title>
        <authorList>
            <person name="Mendez-Garcia C."/>
            <person name="Mesa V."/>
            <person name="Sprenger R.R."/>
            <person name="Richter M."/>
            <person name="Diez M.S."/>
            <person name="Solano J."/>
            <person name="Bargiela R."/>
            <person name="Golyshina O.V."/>
            <person name="Manteca A."/>
            <person name="Ramos J.L."/>
            <person name="Gallego J.R."/>
            <person name="Llorente I."/>
            <person name="Martins Dos Santos V.A."/>
            <person name="Jensen O.N."/>
            <person name="Pelaez A.I."/>
            <person name="Sanchez J."/>
            <person name="Ferrer M."/>
        </authorList>
    </citation>
    <scope>NUCLEOTIDE SEQUENCE</scope>
</reference>
<dbReference type="NCBIfam" id="TIGR01898">
    <property type="entry name" value="cas_TM1791_cmr6"/>
    <property type="match status" value="1"/>
</dbReference>
<organism evidence="3">
    <name type="scientific">mine drainage metagenome</name>
    <dbReference type="NCBI Taxonomy" id="410659"/>
    <lineage>
        <taxon>unclassified sequences</taxon>
        <taxon>metagenomes</taxon>
        <taxon>ecological metagenomes</taxon>
    </lineage>
</organism>
<feature type="domain" description="CRISPR type III-associated protein" evidence="2">
    <location>
        <begin position="89"/>
        <end position="320"/>
    </location>
</feature>
<dbReference type="AlphaFoldDB" id="T1C4M9"/>
<comment type="caution">
    <text evidence="3">The sequence shown here is derived from an EMBL/GenBank/DDBJ whole genome shotgun (WGS) entry which is preliminary data.</text>
</comment>
<reference evidence="3" key="1">
    <citation type="submission" date="2013-08" db="EMBL/GenBank/DDBJ databases">
        <authorList>
            <person name="Mendez C."/>
            <person name="Richter M."/>
            <person name="Ferrer M."/>
            <person name="Sanchez J."/>
        </authorList>
    </citation>
    <scope>NUCLEOTIDE SEQUENCE</scope>
</reference>
<evidence type="ECO:0000256" key="1">
    <source>
        <dbReference type="ARBA" id="ARBA00023118"/>
    </source>
</evidence>
<accession>T1C4M9</accession>
<dbReference type="InterPro" id="IPR010172">
    <property type="entry name" value="CRISPR-assoc_prot_TM1791"/>
</dbReference>
<dbReference type="Pfam" id="PF03787">
    <property type="entry name" value="RAMPs"/>
    <property type="match status" value="1"/>
</dbReference>
<dbReference type="PANTHER" id="PTHR39965:SF1">
    <property type="entry name" value="CRISPR SYSTEM CMR SUBUNIT CMR6"/>
    <property type="match status" value="1"/>
</dbReference>
<evidence type="ECO:0000313" key="3">
    <source>
        <dbReference type="EMBL" id="EQD76962.1"/>
    </source>
</evidence>
<dbReference type="InterPro" id="IPR005537">
    <property type="entry name" value="RAMP_III_fam"/>
</dbReference>
<dbReference type="EMBL" id="AUZY01000927">
    <property type="protein sequence ID" value="EQD76962.1"/>
    <property type="molecule type" value="Genomic_DNA"/>
</dbReference>
<evidence type="ECO:0000259" key="2">
    <source>
        <dbReference type="Pfam" id="PF03787"/>
    </source>
</evidence>